<evidence type="ECO:0000313" key="9">
    <source>
        <dbReference type="Proteomes" id="UP000198706"/>
    </source>
</evidence>
<evidence type="ECO:0000256" key="1">
    <source>
        <dbReference type="ARBA" id="ARBA00004816"/>
    </source>
</evidence>
<keyword evidence="9" id="KW-1185">Reference proteome</keyword>
<dbReference type="GO" id="GO:0004139">
    <property type="term" value="F:deoxyribose-phosphate aldolase activity"/>
    <property type="evidence" value="ECO:0007669"/>
    <property type="project" value="UniProtKB-UniRule"/>
</dbReference>
<dbReference type="InterPro" id="IPR002915">
    <property type="entry name" value="DeoC/FbaB/LacD_aldolase"/>
</dbReference>
<dbReference type="RefSeq" id="WP_084337308.1">
    <property type="nucleotide sequence ID" value="NZ_FNFD01000009.1"/>
</dbReference>
<comment type="catalytic activity">
    <reaction evidence="6">
        <text>2-deoxy-D-ribose 5-phosphate = D-glyceraldehyde 3-phosphate + acetaldehyde</text>
        <dbReference type="Rhea" id="RHEA:12821"/>
        <dbReference type="ChEBI" id="CHEBI:15343"/>
        <dbReference type="ChEBI" id="CHEBI:59776"/>
        <dbReference type="ChEBI" id="CHEBI:62877"/>
        <dbReference type="EC" id="4.1.2.4"/>
    </reaction>
</comment>
<dbReference type="EMBL" id="FNFD01000009">
    <property type="protein sequence ID" value="SDK64617.1"/>
    <property type="molecule type" value="Genomic_DNA"/>
</dbReference>
<accession>A0A1G9DL52</accession>
<protein>
    <recommendedName>
        <fullName evidence="3 7">Deoxyribose-phosphate aldolase</fullName>
        <ecNumber evidence="3 7">4.1.2.4</ecNumber>
    </recommendedName>
</protein>
<dbReference type="Pfam" id="PF01791">
    <property type="entry name" value="DeoC"/>
    <property type="match status" value="1"/>
</dbReference>
<dbReference type="GO" id="GO:0016052">
    <property type="term" value="P:carbohydrate catabolic process"/>
    <property type="evidence" value="ECO:0007669"/>
    <property type="project" value="TreeGrafter"/>
</dbReference>
<dbReference type="STRING" id="137658.SAMN05216186_10920"/>
<dbReference type="Proteomes" id="UP000198706">
    <property type="component" value="Unassembled WGS sequence"/>
</dbReference>
<evidence type="ECO:0000256" key="4">
    <source>
        <dbReference type="ARBA" id="ARBA00023239"/>
    </source>
</evidence>
<keyword evidence="4" id="KW-0456">Lyase</keyword>
<dbReference type="Gene3D" id="3.20.20.70">
    <property type="entry name" value="Aldolase class I"/>
    <property type="match status" value="1"/>
</dbReference>
<dbReference type="PIRSF" id="PIRSF001357">
    <property type="entry name" value="DeoC"/>
    <property type="match status" value="1"/>
</dbReference>
<comment type="similarity">
    <text evidence="2">Belongs to the DeoC/FbaB aldolase family. DeoC type 2 subfamily.</text>
</comment>
<dbReference type="GO" id="GO:0005737">
    <property type="term" value="C:cytoplasm"/>
    <property type="evidence" value="ECO:0007669"/>
    <property type="project" value="InterPro"/>
</dbReference>
<dbReference type="PANTHER" id="PTHR10889">
    <property type="entry name" value="DEOXYRIBOSE-PHOSPHATE ALDOLASE"/>
    <property type="match status" value="1"/>
</dbReference>
<dbReference type="NCBIfam" id="TIGR00126">
    <property type="entry name" value="deoC"/>
    <property type="match status" value="1"/>
</dbReference>
<name>A0A1G9DL52_9PSED</name>
<comment type="pathway">
    <text evidence="1">Carbohydrate degradation; 2-deoxy-D-ribose 1-phosphate degradation; D-glyceraldehyde 3-phosphate and acetaldehyde from 2-deoxy-alpha-D-ribose 1-phosphate: step 2/2.</text>
</comment>
<keyword evidence="5" id="KW-0704">Schiff base</keyword>
<evidence type="ECO:0000256" key="2">
    <source>
        <dbReference type="ARBA" id="ARBA00009473"/>
    </source>
</evidence>
<dbReference type="EC" id="4.1.2.4" evidence="3 7"/>
<sequence>MTATDAQLARKAIGLLDFTSLNPDDDEARIRDLCRRALTPVGPVAAVCVYPRFVALARQTLDALGGNQVKVATVTNFPAGAADVEVVAAETRAAVEAGADEVDVVYPYAALRGGDATVGVELVRACKRACGDALLKVILETGELADPALIRQASRDAIEAGADFIKTSTGKVVVNATEQAARLMLEVIAETGGRVGFKPAGGIRTLADARLYIGLAEEYLGQDWVTPEHLRLGASSVLDDLLRHLGLGSEGAAKEGY</sequence>
<evidence type="ECO:0000256" key="5">
    <source>
        <dbReference type="ARBA" id="ARBA00023270"/>
    </source>
</evidence>
<dbReference type="GO" id="GO:0009264">
    <property type="term" value="P:deoxyribonucleotide catabolic process"/>
    <property type="evidence" value="ECO:0007669"/>
    <property type="project" value="UniProtKB-UniRule"/>
</dbReference>
<evidence type="ECO:0000256" key="3">
    <source>
        <dbReference type="ARBA" id="ARBA00012515"/>
    </source>
</evidence>
<dbReference type="InterPro" id="IPR011343">
    <property type="entry name" value="DeoC"/>
</dbReference>
<dbReference type="SUPFAM" id="SSF51569">
    <property type="entry name" value="Aldolase"/>
    <property type="match status" value="1"/>
</dbReference>
<gene>
    <name evidence="8" type="ORF">SAMN05216186_10920</name>
</gene>
<dbReference type="AlphaFoldDB" id="A0A1G9DL52"/>
<evidence type="ECO:0000256" key="7">
    <source>
        <dbReference type="NCBIfam" id="TIGR00126"/>
    </source>
</evidence>
<dbReference type="PANTHER" id="PTHR10889:SF3">
    <property type="entry name" value="DEOXYRIBOSE-PHOSPHATE ALDOLASE"/>
    <property type="match status" value="1"/>
</dbReference>
<dbReference type="CDD" id="cd00959">
    <property type="entry name" value="DeoC"/>
    <property type="match status" value="1"/>
</dbReference>
<organism evidence="8 9">
    <name type="scientific">Pseudomonas indica</name>
    <dbReference type="NCBI Taxonomy" id="137658"/>
    <lineage>
        <taxon>Bacteria</taxon>
        <taxon>Pseudomonadati</taxon>
        <taxon>Pseudomonadota</taxon>
        <taxon>Gammaproteobacteria</taxon>
        <taxon>Pseudomonadales</taxon>
        <taxon>Pseudomonadaceae</taxon>
        <taxon>Pseudomonas</taxon>
    </lineage>
</organism>
<proteinExistence type="inferred from homology"/>
<evidence type="ECO:0000313" key="8">
    <source>
        <dbReference type="EMBL" id="SDK64617.1"/>
    </source>
</evidence>
<dbReference type="SMART" id="SM01133">
    <property type="entry name" value="DeoC"/>
    <property type="match status" value="1"/>
</dbReference>
<dbReference type="InterPro" id="IPR013785">
    <property type="entry name" value="Aldolase_TIM"/>
</dbReference>
<reference evidence="8 9" key="1">
    <citation type="submission" date="2016-10" db="EMBL/GenBank/DDBJ databases">
        <authorList>
            <person name="de Groot N.N."/>
        </authorList>
    </citation>
    <scope>NUCLEOTIDE SEQUENCE [LARGE SCALE GENOMIC DNA]</scope>
    <source>
        <strain evidence="8 9">JCM 21544</strain>
    </source>
</reference>
<evidence type="ECO:0000256" key="6">
    <source>
        <dbReference type="ARBA" id="ARBA00048791"/>
    </source>
</evidence>